<evidence type="ECO:0000313" key="8">
    <source>
        <dbReference type="Proteomes" id="UP000247612"/>
    </source>
</evidence>
<dbReference type="CDD" id="cd10432">
    <property type="entry name" value="BI-1-like_bacterial"/>
    <property type="match status" value="1"/>
</dbReference>
<feature type="transmembrane region" description="Helical" evidence="6">
    <location>
        <begin position="51"/>
        <end position="70"/>
    </location>
</feature>
<feature type="transmembrane region" description="Helical" evidence="6">
    <location>
        <begin position="164"/>
        <end position="181"/>
    </location>
</feature>
<feature type="transmembrane region" description="Helical" evidence="6">
    <location>
        <begin position="138"/>
        <end position="158"/>
    </location>
</feature>
<evidence type="ECO:0000256" key="3">
    <source>
        <dbReference type="ARBA" id="ARBA00022692"/>
    </source>
</evidence>
<comment type="subcellular location">
    <subcellularLocation>
        <location evidence="1">Membrane</location>
        <topology evidence="1">Multi-pass membrane protein</topology>
    </subcellularLocation>
</comment>
<dbReference type="STRING" id="1034346.GCA_000313565_01636"/>
<evidence type="ECO:0000256" key="2">
    <source>
        <dbReference type="ARBA" id="ARBA00010350"/>
    </source>
</evidence>
<evidence type="ECO:0000256" key="1">
    <source>
        <dbReference type="ARBA" id="ARBA00004141"/>
    </source>
</evidence>
<evidence type="ECO:0000256" key="6">
    <source>
        <dbReference type="RuleBase" id="RU004379"/>
    </source>
</evidence>
<reference evidence="7 8" key="1">
    <citation type="submission" date="2018-05" db="EMBL/GenBank/DDBJ databases">
        <title>Genomic Encyclopedia of Type Strains, Phase IV (KMG-IV): sequencing the most valuable type-strain genomes for metagenomic binning, comparative biology and taxonomic classification.</title>
        <authorList>
            <person name="Goeker M."/>
        </authorList>
    </citation>
    <scope>NUCLEOTIDE SEQUENCE [LARGE SCALE GENOMIC DNA]</scope>
    <source>
        <strain evidence="7 8">JC118</strain>
    </source>
</reference>
<comment type="caution">
    <text evidence="7">The sequence shown here is derived from an EMBL/GenBank/DDBJ whole genome shotgun (WGS) entry which is preliminary data.</text>
</comment>
<evidence type="ECO:0000256" key="5">
    <source>
        <dbReference type="ARBA" id="ARBA00023136"/>
    </source>
</evidence>
<feature type="transmembrane region" description="Helical" evidence="6">
    <location>
        <begin position="82"/>
        <end position="102"/>
    </location>
</feature>
<feature type="transmembrane region" description="Helical" evidence="6">
    <location>
        <begin position="20"/>
        <end position="39"/>
    </location>
</feature>
<keyword evidence="3 6" id="KW-0812">Transmembrane</keyword>
<keyword evidence="4 6" id="KW-1133">Transmembrane helix</keyword>
<sequence length="230" mass="25817">MYESPTYVPGVSENSYARKVFLWLFIGLMVTAASALVFTETNLWMVVFSNQLIYWGMFIVELFLVFKISASLHKISAGAARVYFLLYSVMTGLTVAGITFIFGMYTTFVAFAYTSLLFGSMALIGFTTKRDLMRFSSVVMAGLITLLIASVANIFLRLQGLDLVLSYAGIILFMGITAYDIQKMKRLYEANEGNDEALNKLAIFSALDLYLDFINIFLRIVQILGRSSRK</sequence>
<accession>A0A318KTH0</accession>
<name>A0A318KTH0_9FIRM</name>
<dbReference type="EMBL" id="QJKH01000004">
    <property type="protein sequence ID" value="PXX80138.1"/>
    <property type="molecule type" value="Genomic_DNA"/>
</dbReference>
<dbReference type="PANTHER" id="PTHR23291:SF50">
    <property type="entry name" value="PROTEIN LIFEGUARD 4"/>
    <property type="match status" value="1"/>
</dbReference>
<comment type="similarity">
    <text evidence="2 6">Belongs to the BI1 family.</text>
</comment>
<feature type="transmembrane region" description="Helical" evidence="6">
    <location>
        <begin position="108"/>
        <end position="126"/>
    </location>
</feature>
<dbReference type="RefSeq" id="WP_022937940.1">
    <property type="nucleotide sequence ID" value="NZ_CABKRQ010000004.1"/>
</dbReference>
<evidence type="ECO:0000313" key="7">
    <source>
        <dbReference type="EMBL" id="PXX80138.1"/>
    </source>
</evidence>
<dbReference type="InterPro" id="IPR006214">
    <property type="entry name" value="Bax_inhibitor_1-related"/>
</dbReference>
<dbReference type="OrthoDB" id="9793828at2"/>
<keyword evidence="5 6" id="KW-0472">Membrane</keyword>
<evidence type="ECO:0008006" key="9">
    <source>
        <dbReference type="Google" id="ProtNLM"/>
    </source>
</evidence>
<evidence type="ECO:0000256" key="4">
    <source>
        <dbReference type="ARBA" id="ARBA00022989"/>
    </source>
</evidence>
<organism evidence="7 8">
    <name type="scientific">Dielma fastidiosa</name>
    <dbReference type="NCBI Taxonomy" id="1034346"/>
    <lineage>
        <taxon>Bacteria</taxon>
        <taxon>Bacillati</taxon>
        <taxon>Bacillota</taxon>
        <taxon>Erysipelotrichia</taxon>
        <taxon>Erysipelotrichales</taxon>
        <taxon>Erysipelotrichaceae</taxon>
        <taxon>Dielma</taxon>
    </lineage>
</organism>
<dbReference type="PANTHER" id="PTHR23291">
    <property type="entry name" value="BAX INHIBITOR-RELATED"/>
    <property type="match status" value="1"/>
</dbReference>
<dbReference type="Proteomes" id="UP000247612">
    <property type="component" value="Unassembled WGS sequence"/>
</dbReference>
<gene>
    <name evidence="7" type="ORF">DES51_104143</name>
</gene>
<protein>
    <recommendedName>
        <fullName evidence="9">BAX inhibitor (BI)-1/YccA family protein</fullName>
    </recommendedName>
</protein>
<keyword evidence="8" id="KW-1185">Reference proteome</keyword>
<dbReference type="AlphaFoldDB" id="A0A318KTH0"/>
<dbReference type="GO" id="GO:0005886">
    <property type="term" value="C:plasma membrane"/>
    <property type="evidence" value="ECO:0007669"/>
    <property type="project" value="TreeGrafter"/>
</dbReference>
<dbReference type="Pfam" id="PF01027">
    <property type="entry name" value="Bax1-I"/>
    <property type="match status" value="1"/>
</dbReference>
<proteinExistence type="inferred from homology"/>